<sequence length="51" mass="5758">MPSDFHYMSFRVCSYAVCTLTSQGVWIQIKDMGAGIQLGFGCRIWLKGPRT</sequence>
<organism evidence="1">
    <name type="scientific">Arundo donax</name>
    <name type="common">Giant reed</name>
    <name type="synonym">Donax arundinaceus</name>
    <dbReference type="NCBI Taxonomy" id="35708"/>
    <lineage>
        <taxon>Eukaryota</taxon>
        <taxon>Viridiplantae</taxon>
        <taxon>Streptophyta</taxon>
        <taxon>Embryophyta</taxon>
        <taxon>Tracheophyta</taxon>
        <taxon>Spermatophyta</taxon>
        <taxon>Magnoliopsida</taxon>
        <taxon>Liliopsida</taxon>
        <taxon>Poales</taxon>
        <taxon>Poaceae</taxon>
        <taxon>PACMAD clade</taxon>
        <taxon>Arundinoideae</taxon>
        <taxon>Arundineae</taxon>
        <taxon>Arundo</taxon>
    </lineage>
</organism>
<reference evidence="1" key="2">
    <citation type="journal article" date="2015" name="Data Brief">
        <title>Shoot transcriptome of the giant reed, Arundo donax.</title>
        <authorList>
            <person name="Barrero R.A."/>
            <person name="Guerrero F.D."/>
            <person name="Moolhuijzen P."/>
            <person name="Goolsby J.A."/>
            <person name="Tidwell J."/>
            <person name="Bellgard S.E."/>
            <person name="Bellgard M.I."/>
        </authorList>
    </citation>
    <scope>NUCLEOTIDE SEQUENCE</scope>
    <source>
        <tissue evidence="1">Shoot tissue taken approximately 20 cm above the soil surface</tissue>
    </source>
</reference>
<reference evidence="1" key="1">
    <citation type="submission" date="2014-09" db="EMBL/GenBank/DDBJ databases">
        <authorList>
            <person name="Magalhaes I.L.F."/>
            <person name="Oliveira U."/>
            <person name="Santos F.R."/>
            <person name="Vidigal T.H.D.A."/>
            <person name="Brescovit A.D."/>
            <person name="Santos A.J."/>
        </authorList>
    </citation>
    <scope>NUCLEOTIDE SEQUENCE</scope>
    <source>
        <tissue evidence="1">Shoot tissue taken approximately 20 cm above the soil surface</tissue>
    </source>
</reference>
<name>A0A0A9BU01_ARUDO</name>
<accession>A0A0A9BU01</accession>
<proteinExistence type="predicted"/>
<dbReference type="AlphaFoldDB" id="A0A0A9BU01"/>
<protein>
    <submittedName>
        <fullName evidence="1">Uncharacterized protein</fullName>
    </submittedName>
</protein>
<evidence type="ECO:0000313" key="1">
    <source>
        <dbReference type="EMBL" id="JAD62752.1"/>
    </source>
</evidence>
<dbReference type="EMBL" id="GBRH01235143">
    <property type="protein sequence ID" value="JAD62752.1"/>
    <property type="molecule type" value="Transcribed_RNA"/>
</dbReference>